<evidence type="ECO:0000313" key="4">
    <source>
        <dbReference type="Proteomes" id="UP001445076"/>
    </source>
</evidence>
<dbReference type="InterPro" id="IPR000504">
    <property type="entry name" value="RRM_dom"/>
</dbReference>
<dbReference type="SUPFAM" id="SSF54928">
    <property type="entry name" value="RNA-binding domain, RBD"/>
    <property type="match status" value="1"/>
</dbReference>
<gene>
    <name evidence="3" type="ORF">OTU49_017141</name>
</gene>
<name>A0AAW0Y4X6_CHEQU</name>
<evidence type="ECO:0000256" key="1">
    <source>
        <dbReference type="ARBA" id="ARBA00022884"/>
    </source>
</evidence>
<evidence type="ECO:0000259" key="2">
    <source>
        <dbReference type="Pfam" id="PF00076"/>
    </source>
</evidence>
<comment type="caution">
    <text evidence="3">The sequence shown here is derived from an EMBL/GenBank/DDBJ whole genome shotgun (WGS) entry which is preliminary data.</text>
</comment>
<dbReference type="InterPro" id="IPR012677">
    <property type="entry name" value="Nucleotide-bd_a/b_plait_sf"/>
</dbReference>
<sequence>MREEKEVLPSLSYRRRLLQGGAERVVEMVMGVCPFTPEEVLEGELLLQALLAPSQSSLSPMNLSQTTISSLGPSSVALSLLDPTQLLLSGNDPYCFVEFADRQSAEHALHTMNKRLCLGK</sequence>
<keyword evidence="4" id="KW-1185">Reference proteome</keyword>
<protein>
    <recommendedName>
        <fullName evidence="2">RRM domain-containing protein</fullName>
    </recommendedName>
</protein>
<evidence type="ECO:0000313" key="3">
    <source>
        <dbReference type="EMBL" id="KAK8746693.1"/>
    </source>
</evidence>
<keyword evidence="1" id="KW-0694">RNA-binding</keyword>
<dbReference type="GO" id="GO:0003723">
    <property type="term" value="F:RNA binding"/>
    <property type="evidence" value="ECO:0007669"/>
    <property type="project" value="UniProtKB-KW"/>
</dbReference>
<feature type="non-terminal residue" evidence="3">
    <location>
        <position position="120"/>
    </location>
</feature>
<reference evidence="3 4" key="1">
    <citation type="journal article" date="2024" name="BMC Genomics">
        <title>Genome assembly of redclaw crayfish (Cherax quadricarinatus) provides insights into its immune adaptation and hypoxia tolerance.</title>
        <authorList>
            <person name="Liu Z."/>
            <person name="Zheng J."/>
            <person name="Li H."/>
            <person name="Fang K."/>
            <person name="Wang S."/>
            <person name="He J."/>
            <person name="Zhou D."/>
            <person name="Weng S."/>
            <person name="Chi M."/>
            <person name="Gu Z."/>
            <person name="He J."/>
            <person name="Li F."/>
            <person name="Wang M."/>
        </authorList>
    </citation>
    <scope>NUCLEOTIDE SEQUENCE [LARGE SCALE GENOMIC DNA]</scope>
    <source>
        <strain evidence="3">ZL_2023a</strain>
    </source>
</reference>
<accession>A0AAW0Y4X6</accession>
<dbReference type="Proteomes" id="UP001445076">
    <property type="component" value="Unassembled WGS sequence"/>
</dbReference>
<proteinExistence type="predicted"/>
<dbReference type="AlphaFoldDB" id="A0AAW0Y4X6"/>
<dbReference type="Pfam" id="PF00076">
    <property type="entry name" value="RRM_1"/>
    <property type="match status" value="1"/>
</dbReference>
<dbReference type="InterPro" id="IPR035979">
    <property type="entry name" value="RBD_domain_sf"/>
</dbReference>
<feature type="domain" description="RRM" evidence="2">
    <location>
        <begin position="91"/>
        <end position="116"/>
    </location>
</feature>
<organism evidence="3 4">
    <name type="scientific">Cherax quadricarinatus</name>
    <name type="common">Australian red claw crayfish</name>
    <dbReference type="NCBI Taxonomy" id="27406"/>
    <lineage>
        <taxon>Eukaryota</taxon>
        <taxon>Metazoa</taxon>
        <taxon>Ecdysozoa</taxon>
        <taxon>Arthropoda</taxon>
        <taxon>Crustacea</taxon>
        <taxon>Multicrustacea</taxon>
        <taxon>Malacostraca</taxon>
        <taxon>Eumalacostraca</taxon>
        <taxon>Eucarida</taxon>
        <taxon>Decapoda</taxon>
        <taxon>Pleocyemata</taxon>
        <taxon>Astacidea</taxon>
        <taxon>Parastacoidea</taxon>
        <taxon>Parastacidae</taxon>
        <taxon>Cherax</taxon>
    </lineage>
</organism>
<dbReference type="EMBL" id="JARKIK010000017">
    <property type="protein sequence ID" value="KAK8746693.1"/>
    <property type="molecule type" value="Genomic_DNA"/>
</dbReference>
<dbReference type="Gene3D" id="3.30.70.330">
    <property type="match status" value="1"/>
</dbReference>